<dbReference type="CDD" id="cd05399">
    <property type="entry name" value="NT_Rel-Spo_like"/>
    <property type="match status" value="1"/>
</dbReference>
<reference evidence="4" key="1">
    <citation type="journal article" date="2019" name="Mol. Biol. Evol.">
        <title>Blast fungal genomes show frequent chromosomal changes, gene gains and losses, and effector gene turnover.</title>
        <authorList>
            <person name="Gomez Luciano L.B."/>
            <person name="Jason Tsai I."/>
            <person name="Chuma I."/>
            <person name="Tosa Y."/>
            <person name="Chen Y.H."/>
            <person name="Li J.Y."/>
            <person name="Li M.Y."/>
            <person name="Jade Lu M.Y."/>
            <person name="Nakayashiki H."/>
            <person name="Li W.H."/>
        </authorList>
    </citation>
    <scope>NUCLEOTIDE SEQUENCE</scope>
    <source>
        <strain evidence="4">NI907</strain>
    </source>
</reference>
<protein>
    <recommendedName>
        <fullName evidence="2">NACHT domain-containing protein</fullName>
    </recommendedName>
</protein>
<dbReference type="InterPro" id="IPR056884">
    <property type="entry name" value="NPHP3-like_N"/>
</dbReference>
<name>A0A6P8AQT9_PYRGI</name>
<feature type="domain" description="NACHT" evidence="2">
    <location>
        <begin position="392"/>
        <end position="544"/>
    </location>
</feature>
<accession>A0A6P8AQT9</accession>
<dbReference type="Pfam" id="PF04607">
    <property type="entry name" value="RelA_SpoT"/>
    <property type="match status" value="1"/>
</dbReference>
<dbReference type="AlphaFoldDB" id="A0A6P8AQT9"/>
<dbReference type="KEGG" id="pgri:PgNI_12016"/>
<dbReference type="Gene3D" id="3.40.50.300">
    <property type="entry name" value="P-loop containing nucleotide triphosphate hydrolases"/>
    <property type="match status" value="1"/>
</dbReference>
<dbReference type="SUPFAM" id="SSF81301">
    <property type="entry name" value="Nucleotidyltransferase"/>
    <property type="match status" value="1"/>
</dbReference>
<gene>
    <name evidence="4" type="ORF">PgNI_12016</name>
</gene>
<dbReference type="GeneID" id="41966878"/>
<dbReference type="InterPro" id="IPR007685">
    <property type="entry name" value="RelA_SpoT"/>
</dbReference>
<proteinExistence type="predicted"/>
<evidence type="ECO:0000256" key="1">
    <source>
        <dbReference type="ARBA" id="ARBA00022737"/>
    </source>
</evidence>
<dbReference type="GO" id="GO:0015969">
    <property type="term" value="P:guanosine tetraphosphate metabolic process"/>
    <property type="evidence" value="ECO:0007669"/>
    <property type="project" value="InterPro"/>
</dbReference>
<evidence type="ECO:0000313" key="4">
    <source>
        <dbReference type="RefSeq" id="XP_030977252.1"/>
    </source>
</evidence>
<dbReference type="Proteomes" id="UP000515153">
    <property type="component" value="Unplaced"/>
</dbReference>
<sequence length="1174" mass="135257">MMSTASPETESSEALSEKISRLSSEWSPGTSVSHFFVEKLWPQIQPEYEEMLVAVSEYLRKQISMDRNISGVTAFIEGRVKGSDSIYKSIQRRKETRIIANPEHVLHEVHDLIGLRIIVDTRGNILKMDDFIEQHFRKVQSKDVVIFSPYRQNLQDPQKPTEFGAYETHNHYIHLPESCELTRFHKVMLEIQVTTIGEALFNIFDHELTYKGYAGPLQGQDPAWLDTLHGAAKQLGIAMSHLTGGQTGGSKASRAHTLLKQFTGTVKEARSSHPRQLTLEDTDQSLRRLLCSLADELNSLIPNSQGATDKQREKLVQSFKFPQMNDRRNKVVDSYSDTFYWIFKRDDQINAAVETAHAQMCYHWYSVDNCPSRGRHPRHCDSFSDWMQSESKLYWLSGKPGSGKSTLVNFILQDSRTQEFLDRWKPGAITISHFFWKASSSSMQKNMKGMFCSLLHQLAFQNEYVQHLVMSRIPNWSNKDDYSDWCEKDLSSLLDEILTSIPAPVFLMIDGLDEILTDETLDLLSAVARFRELRNVKVCVSSRPEPLFQREFDTEKQLRLQDLTRGDMQNFASSIITKDWYTARGYDQKGVDELKDLLASNAEGVFLWLRLAGENLKRGYRKGDTLKDLRNRLETLPRELNDLYTEMWRRLNEDTQSNRESGASYINILLHIGSDSDFFLMNSLAFLMTSTNHEIQRKYVGHLDEAVNWVQFVSLCEETRRLVENRCAGLFQVTTTTANPHERLSVDLPQQHPAIGDILLLDVSIVHRSAYDFLNESVEGLKIRSLDHSSADDRNYKLLQGYLVLATILGKHLTRRFWFDQAVWYLGCYDEISEKLLQTFVELVQPLLTAGLLEEDDVDFCDLSTPLQRHIITYLAKQPKQRASRILRECLIPGQNTHIFNSNQDCGILDITNDQEVDVWARGAVGGNPRHFLPFTQIDIWPAHNYLDTITYLSAGALILFQELNHSEYESRLRLVEFNARLHEYPHVYDRLFWSDCNEFIPFTIGYWNWNKDREEGDWSFSIYPFVKMGVVNVGDDCIFVTLKCNLAFLAKMLSDSESSKEFAASLMLVTYNWTYAQGRNRISSILPASEQVSTEIMDEKWSCFQSMNDGGIALEKTLKMVREYFCSENSENSDFKPLEEPVGHFLAREDCGYKFVKDIDPEELEPDLMINGF</sequence>
<reference evidence="4" key="3">
    <citation type="submission" date="2025-08" db="UniProtKB">
        <authorList>
            <consortium name="RefSeq"/>
        </authorList>
    </citation>
    <scope>IDENTIFICATION</scope>
    <source>
        <strain evidence="4">NI907</strain>
    </source>
</reference>
<dbReference type="InterPro" id="IPR007111">
    <property type="entry name" value="NACHT_NTPase"/>
</dbReference>
<dbReference type="SMART" id="SM00954">
    <property type="entry name" value="RelA_SpoT"/>
    <property type="match status" value="1"/>
</dbReference>
<keyword evidence="3" id="KW-1185">Reference proteome</keyword>
<dbReference type="SUPFAM" id="SSF52540">
    <property type="entry name" value="P-loop containing nucleoside triphosphate hydrolases"/>
    <property type="match status" value="1"/>
</dbReference>
<dbReference type="PANTHER" id="PTHR10039">
    <property type="entry name" value="AMELOGENIN"/>
    <property type="match status" value="1"/>
</dbReference>
<dbReference type="Gene3D" id="3.30.460.10">
    <property type="entry name" value="Beta Polymerase, domain 2"/>
    <property type="match status" value="1"/>
</dbReference>
<organism evidence="3 4">
    <name type="scientific">Pyricularia grisea</name>
    <name type="common">Crabgrass-specific blast fungus</name>
    <name type="synonym">Magnaporthe grisea</name>
    <dbReference type="NCBI Taxonomy" id="148305"/>
    <lineage>
        <taxon>Eukaryota</taxon>
        <taxon>Fungi</taxon>
        <taxon>Dikarya</taxon>
        <taxon>Ascomycota</taxon>
        <taxon>Pezizomycotina</taxon>
        <taxon>Sordariomycetes</taxon>
        <taxon>Sordariomycetidae</taxon>
        <taxon>Magnaporthales</taxon>
        <taxon>Pyriculariaceae</taxon>
        <taxon>Pyricularia</taxon>
    </lineage>
</organism>
<dbReference type="PANTHER" id="PTHR10039:SF5">
    <property type="entry name" value="NACHT DOMAIN-CONTAINING PROTEIN"/>
    <property type="match status" value="1"/>
</dbReference>
<keyword evidence="1" id="KW-0677">Repeat</keyword>
<dbReference type="InterPro" id="IPR043519">
    <property type="entry name" value="NT_sf"/>
</dbReference>
<dbReference type="PROSITE" id="PS50837">
    <property type="entry name" value="NACHT"/>
    <property type="match status" value="1"/>
</dbReference>
<dbReference type="RefSeq" id="XP_030977252.1">
    <property type="nucleotide sequence ID" value="XM_031131973.1"/>
</dbReference>
<dbReference type="InterPro" id="IPR027417">
    <property type="entry name" value="P-loop_NTPase"/>
</dbReference>
<evidence type="ECO:0000313" key="3">
    <source>
        <dbReference type="Proteomes" id="UP000515153"/>
    </source>
</evidence>
<evidence type="ECO:0000259" key="2">
    <source>
        <dbReference type="PROSITE" id="PS50837"/>
    </source>
</evidence>
<reference evidence="4" key="2">
    <citation type="submission" date="2019-10" db="EMBL/GenBank/DDBJ databases">
        <authorList>
            <consortium name="NCBI Genome Project"/>
        </authorList>
    </citation>
    <scope>NUCLEOTIDE SEQUENCE</scope>
    <source>
        <strain evidence="4">NI907</strain>
    </source>
</reference>
<dbReference type="Pfam" id="PF24883">
    <property type="entry name" value="NPHP3_N"/>
    <property type="match status" value="1"/>
</dbReference>